<dbReference type="eggNOG" id="ENOG5033AFP">
    <property type="taxonomic scope" value="Bacteria"/>
</dbReference>
<dbReference type="KEGG" id="ssan:NX02_03250"/>
<dbReference type="PATRIC" id="fig|1123269.5.peg.633"/>
<accession>W0A377</accession>
<dbReference type="STRING" id="1123269.NX02_03250"/>
<dbReference type="AlphaFoldDB" id="W0A377"/>
<sequence length="105" mass="11254">MAAMTVVDHAPHHWFLLEQDGHYYLDVNCNHGAVGYSWLIALDAAECRAWRSDGRAAIDRLATAIDHSAPAAQASGSPYAARDLSAALGRRVSQAVAARRGRPTG</sequence>
<reference evidence="1 2" key="1">
    <citation type="submission" date="2013-07" db="EMBL/GenBank/DDBJ databases">
        <title>Completed genome of Sphingomonas sanxanigenens NX02.</title>
        <authorList>
            <person name="Ma T."/>
            <person name="Huang H."/>
            <person name="Wu M."/>
            <person name="Li X."/>
            <person name="Li G."/>
        </authorList>
    </citation>
    <scope>NUCLEOTIDE SEQUENCE [LARGE SCALE GENOMIC DNA]</scope>
    <source>
        <strain evidence="1 2">NX02</strain>
    </source>
</reference>
<evidence type="ECO:0000313" key="1">
    <source>
        <dbReference type="EMBL" id="AHE52404.1"/>
    </source>
</evidence>
<dbReference type="Proteomes" id="UP000018851">
    <property type="component" value="Chromosome"/>
</dbReference>
<name>W0A377_9SPHN</name>
<gene>
    <name evidence="1" type="ORF">NX02_03250</name>
</gene>
<proteinExistence type="predicted"/>
<keyword evidence="2" id="KW-1185">Reference proteome</keyword>
<dbReference type="RefSeq" id="WP_211258275.1">
    <property type="nucleotide sequence ID" value="NZ_CP006644.1"/>
</dbReference>
<evidence type="ECO:0000313" key="2">
    <source>
        <dbReference type="Proteomes" id="UP000018851"/>
    </source>
</evidence>
<dbReference type="EMBL" id="CP006644">
    <property type="protein sequence ID" value="AHE52404.1"/>
    <property type="molecule type" value="Genomic_DNA"/>
</dbReference>
<organism evidence="1 2">
    <name type="scientific">Sphingomonas sanxanigenens DSM 19645 = NX02</name>
    <dbReference type="NCBI Taxonomy" id="1123269"/>
    <lineage>
        <taxon>Bacteria</taxon>
        <taxon>Pseudomonadati</taxon>
        <taxon>Pseudomonadota</taxon>
        <taxon>Alphaproteobacteria</taxon>
        <taxon>Sphingomonadales</taxon>
        <taxon>Sphingomonadaceae</taxon>
        <taxon>Sphingomonas</taxon>
    </lineage>
</organism>
<protein>
    <submittedName>
        <fullName evidence="1">Uncharacterized protein</fullName>
    </submittedName>
</protein>
<dbReference type="HOGENOM" id="CLU_156641_1_0_5"/>